<protein>
    <submittedName>
        <fullName evidence="2">Putative membrane protein</fullName>
    </submittedName>
</protein>
<dbReference type="STRING" id="56449.XBLMG947_3957"/>
<dbReference type="AlphaFoldDB" id="A0A1C3NRZ1"/>
<organism evidence="2 3">
    <name type="scientific">Xanthomonas bromi</name>
    <dbReference type="NCBI Taxonomy" id="56449"/>
    <lineage>
        <taxon>Bacteria</taxon>
        <taxon>Pseudomonadati</taxon>
        <taxon>Pseudomonadota</taxon>
        <taxon>Gammaproteobacteria</taxon>
        <taxon>Lysobacterales</taxon>
        <taxon>Lysobacteraceae</taxon>
        <taxon>Xanthomonas</taxon>
    </lineage>
</organism>
<evidence type="ECO:0000313" key="3">
    <source>
        <dbReference type="Proteomes" id="UP000092503"/>
    </source>
</evidence>
<accession>A0A1C3NRZ1</accession>
<dbReference type="Proteomes" id="UP000239710">
    <property type="component" value="Unassembled WGS sequence"/>
</dbReference>
<keyword evidence="4" id="KW-1185">Reference proteome</keyword>
<sequence>MIVLTLAVLLLGLALAYLLARLPQKIGLVLDQHASRRARSKELENLLLQLGEYTERTRTILERANERPEFSLTPDEVADLRFIENFCEASLPGLAKSTPLLDRYFNNHRAVLRYVLGKTGQEVAPRERIANALEEIYRFLAAQRSNEPLAVMERRLATGYSA</sequence>
<dbReference type="OrthoDB" id="9953790at2"/>
<evidence type="ECO:0000313" key="1">
    <source>
        <dbReference type="EMBL" id="PPV04788.1"/>
    </source>
</evidence>
<name>A0A1C3NRZ1_9XANT</name>
<dbReference type="RefSeq" id="WP_065470257.1">
    <property type="nucleotide sequence ID" value="NZ_FLTX01000079.1"/>
</dbReference>
<evidence type="ECO:0000313" key="2">
    <source>
        <dbReference type="EMBL" id="SBV53151.1"/>
    </source>
</evidence>
<gene>
    <name evidence="2" type="ORF">XBLMG947_3957</name>
    <name evidence="1" type="ORF">XbrCFBP1976_20490</name>
</gene>
<reference evidence="1 4" key="2">
    <citation type="submission" date="2016-08" db="EMBL/GenBank/DDBJ databases">
        <title>Evolution of the type three secretion system and type three effector repertoires in Xanthomonas.</title>
        <authorList>
            <person name="Merda D."/>
            <person name="Briand M."/>
            <person name="Bosis E."/>
            <person name="Rousseau C."/>
            <person name="Portier P."/>
            <person name="Jacques M.-A."/>
            <person name="Fischer-Le Saux M."/>
        </authorList>
    </citation>
    <scope>NUCLEOTIDE SEQUENCE [LARGE SCALE GENOMIC DNA]</scope>
    <source>
        <strain evidence="1 4">CFBP1976</strain>
    </source>
</reference>
<reference evidence="2 3" key="1">
    <citation type="submission" date="2016-06" db="EMBL/GenBank/DDBJ databases">
        <authorList>
            <person name="Kjaerup R.B."/>
            <person name="Dalgaard T.S."/>
            <person name="Juul-Madsen H.R."/>
        </authorList>
    </citation>
    <scope>NUCLEOTIDE SEQUENCE [LARGE SCALE GENOMIC DNA]</scope>
    <source>
        <strain evidence="2">LMG947</strain>
    </source>
</reference>
<evidence type="ECO:0000313" key="4">
    <source>
        <dbReference type="Proteomes" id="UP000239710"/>
    </source>
</evidence>
<proteinExistence type="predicted"/>
<dbReference type="EMBL" id="MDCE01000054">
    <property type="protein sequence ID" value="PPV04788.1"/>
    <property type="molecule type" value="Genomic_DNA"/>
</dbReference>
<dbReference type="EMBL" id="FLTX01000079">
    <property type="protein sequence ID" value="SBV53151.1"/>
    <property type="molecule type" value="Genomic_DNA"/>
</dbReference>
<dbReference type="Proteomes" id="UP000092503">
    <property type="component" value="Unassembled WGS sequence"/>
</dbReference>